<evidence type="ECO:0000256" key="5">
    <source>
        <dbReference type="ARBA" id="ARBA00023180"/>
    </source>
</evidence>
<gene>
    <name evidence="9" type="ORF">AFUS01_LOCUS44158</name>
</gene>
<dbReference type="EMBL" id="CAJVCH010570329">
    <property type="protein sequence ID" value="CAG7834680.1"/>
    <property type="molecule type" value="Genomic_DNA"/>
</dbReference>
<keyword evidence="4 6" id="KW-0378">Hydrolase</keyword>
<dbReference type="PROSITE" id="PS00122">
    <property type="entry name" value="CARBOXYLESTERASE_B_1"/>
    <property type="match status" value="1"/>
</dbReference>
<dbReference type="PANTHER" id="PTHR43142:SF1">
    <property type="entry name" value="CARBOXYLIC ESTER HYDROLASE"/>
    <property type="match status" value="1"/>
</dbReference>
<dbReference type="InterPro" id="IPR019819">
    <property type="entry name" value="Carboxylesterase_B_CS"/>
</dbReference>
<keyword evidence="10" id="KW-1185">Reference proteome</keyword>
<evidence type="ECO:0000256" key="4">
    <source>
        <dbReference type="ARBA" id="ARBA00022801"/>
    </source>
</evidence>
<keyword evidence="7" id="KW-0472">Membrane</keyword>
<comment type="similarity">
    <text evidence="2">Belongs to the 'GDXG' lipolytic enzyme family.</text>
</comment>
<evidence type="ECO:0000313" key="10">
    <source>
        <dbReference type="Proteomes" id="UP000708208"/>
    </source>
</evidence>
<dbReference type="InterPro" id="IPR019826">
    <property type="entry name" value="Carboxylesterase_B_AS"/>
</dbReference>
<keyword evidence="5" id="KW-0325">Glycoprotein</keyword>
<reference evidence="9" key="1">
    <citation type="submission" date="2021-06" db="EMBL/GenBank/DDBJ databases">
        <authorList>
            <person name="Hodson N. C."/>
            <person name="Mongue J. A."/>
            <person name="Jaron S. K."/>
        </authorList>
    </citation>
    <scope>NUCLEOTIDE SEQUENCE</scope>
</reference>
<evidence type="ECO:0000313" key="9">
    <source>
        <dbReference type="EMBL" id="CAG7834680.1"/>
    </source>
</evidence>
<dbReference type="InterPro" id="IPR002168">
    <property type="entry name" value="Lipase_GDXG_HIS_AS"/>
</dbReference>
<dbReference type="PROSITE" id="PS51257">
    <property type="entry name" value="PROKAR_LIPOPROTEIN"/>
    <property type="match status" value="1"/>
</dbReference>
<keyword evidence="3" id="KW-0719">Serine esterase</keyword>
<accession>A0A8J2M9W7</accession>
<name>A0A8J2M9W7_9HEXA</name>
<dbReference type="OrthoDB" id="19653at2759"/>
<feature type="transmembrane region" description="Helical" evidence="7">
    <location>
        <begin position="7"/>
        <end position="26"/>
    </location>
</feature>
<dbReference type="Pfam" id="PF00135">
    <property type="entry name" value="COesterase"/>
    <property type="match status" value="1"/>
</dbReference>
<evidence type="ECO:0000256" key="3">
    <source>
        <dbReference type="ARBA" id="ARBA00022487"/>
    </source>
</evidence>
<evidence type="ECO:0000259" key="8">
    <source>
        <dbReference type="Pfam" id="PF00135"/>
    </source>
</evidence>
<dbReference type="GO" id="GO:0052689">
    <property type="term" value="F:carboxylic ester hydrolase activity"/>
    <property type="evidence" value="ECO:0007669"/>
    <property type="project" value="UniProtKB-KW"/>
</dbReference>
<dbReference type="AlphaFoldDB" id="A0A8J2M9W7"/>
<feature type="domain" description="Carboxylesterase type B" evidence="8">
    <location>
        <begin position="32"/>
        <end position="567"/>
    </location>
</feature>
<dbReference type="InterPro" id="IPR002018">
    <property type="entry name" value="CarbesteraseB"/>
</dbReference>
<comment type="caution">
    <text evidence="9">The sequence shown here is derived from an EMBL/GenBank/DDBJ whole genome shotgun (WGS) entry which is preliminary data.</text>
</comment>
<keyword evidence="7" id="KW-1133">Transmembrane helix</keyword>
<keyword evidence="7" id="KW-0812">Transmembrane</keyword>
<proteinExistence type="inferred from homology"/>
<evidence type="ECO:0000256" key="2">
    <source>
        <dbReference type="ARBA" id="ARBA00010515"/>
    </source>
</evidence>
<evidence type="ECO:0000256" key="7">
    <source>
        <dbReference type="SAM" id="Phobius"/>
    </source>
</evidence>
<dbReference type="EC" id="3.1.1.-" evidence="6"/>
<evidence type="ECO:0000256" key="6">
    <source>
        <dbReference type="RuleBase" id="RU361235"/>
    </source>
</evidence>
<sequence>MWGKNRGNIFLPIIFACTAYIGKFLFAKQLGPIIEIASGKIQGVIAYSREGREYFQFLSIPYARPPLGDLRFQSPQPPQNWTGVLLGDKVSPRCVGVEFLTSGRLVGQEDCLYLNVFVPKGKESLTLKAELLPVMVFIHGGGFLTGSASGYGEQYFMDEDIVLVSMNYRLGILGFLNAEDETARGNMGLKDQSMALRWVRDNIESFGGDPTKITIFGESAGGASVHFHMLSPMSKGLFDKAISMSGNALNPFWQTNRSYSEQVDMLGNRFACPTEPRKAFVNCLQRVDAAELSSIHAAVQSPVHPLRDAFSPSIESIVDSDAFLTTQPYRLLELGNFNKVPWLSGANQAEGLIFVARVIYNESLRDSLSVTQIWNKYMPVMLFYDESKQNASEEIRRHYLGLGEDFEVVENSASLAKLFSDRLFFQSMQNTALLHAQHAPLYLYHYTHQGALNVFNILKDTSPYFKLPMEFHVLISLLKNWVLKTLFGIPPLSLGPCHGDEMLMLFTVNSILDVSQSHVEDFEMSKTMIKTWTSFAKDEHSFKFRNLAWPAIKPNQPLKYMKLDSYGEILVDPLTEDVKIWEKFDIL</sequence>
<dbReference type="Proteomes" id="UP000708208">
    <property type="component" value="Unassembled WGS sequence"/>
</dbReference>
<comment type="similarity">
    <text evidence="1 6">Belongs to the type-B carboxylesterase/lipase family.</text>
</comment>
<organism evidence="9 10">
    <name type="scientific">Allacma fusca</name>
    <dbReference type="NCBI Taxonomy" id="39272"/>
    <lineage>
        <taxon>Eukaryota</taxon>
        <taxon>Metazoa</taxon>
        <taxon>Ecdysozoa</taxon>
        <taxon>Arthropoda</taxon>
        <taxon>Hexapoda</taxon>
        <taxon>Collembola</taxon>
        <taxon>Symphypleona</taxon>
        <taxon>Sminthuridae</taxon>
        <taxon>Allacma</taxon>
    </lineage>
</organism>
<dbReference type="PROSITE" id="PS00941">
    <property type="entry name" value="CARBOXYLESTERASE_B_2"/>
    <property type="match status" value="1"/>
</dbReference>
<dbReference type="PANTHER" id="PTHR43142">
    <property type="entry name" value="CARBOXYLIC ESTER HYDROLASE"/>
    <property type="match status" value="1"/>
</dbReference>
<dbReference type="PROSITE" id="PS01173">
    <property type="entry name" value="LIPASE_GDXG_HIS"/>
    <property type="match status" value="1"/>
</dbReference>
<protein>
    <recommendedName>
        <fullName evidence="6">Carboxylic ester hydrolase</fullName>
        <ecNumber evidence="6">3.1.1.-</ecNumber>
    </recommendedName>
</protein>
<evidence type="ECO:0000256" key="1">
    <source>
        <dbReference type="ARBA" id="ARBA00005964"/>
    </source>
</evidence>